<keyword evidence="9 15" id="KW-0479">Metal-binding</keyword>
<dbReference type="PATRIC" id="fig|592022.4.peg.1025"/>
<proteinExistence type="inferred from homology"/>
<evidence type="ECO:0000256" key="15">
    <source>
        <dbReference type="RuleBase" id="RU004326"/>
    </source>
</evidence>
<dbReference type="EC" id="5.4.2.2" evidence="6"/>
<keyword evidence="8" id="KW-0597">Phosphoprotein</keyword>
<evidence type="ECO:0000256" key="7">
    <source>
        <dbReference type="ARBA" id="ARBA00022526"/>
    </source>
</evidence>
<comment type="pathway">
    <text evidence="4">Lipid metabolism.</text>
</comment>
<keyword evidence="11 20" id="KW-0413">Isomerase</keyword>
<feature type="domain" description="Alpha-D-phosphohexomutase alpha/beta/alpha" evidence="17">
    <location>
        <begin position="41"/>
        <end position="180"/>
    </location>
</feature>
<keyword evidence="7" id="KW-0119">Carbohydrate metabolism</keyword>
<dbReference type="SUPFAM" id="SSF55957">
    <property type="entry name" value="Phosphoglucomutase, C-terminal domain"/>
    <property type="match status" value="1"/>
</dbReference>
<dbReference type="InterPro" id="IPR005846">
    <property type="entry name" value="A-D-PHexomutase_a/b/a-III"/>
</dbReference>
<dbReference type="GO" id="GO:0005975">
    <property type="term" value="P:carbohydrate metabolic process"/>
    <property type="evidence" value="ECO:0007669"/>
    <property type="project" value="InterPro"/>
</dbReference>
<evidence type="ECO:0000256" key="6">
    <source>
        <dbReference type="ARBA" id="ARBA00012728"/>
    </source>
</evidence>
<dbReference type="GO" id="GO:0008973">
    <property type="term" value="F:phosphopentomutase activity"/>
    <property type="evidence" value="ECO:0007669"/>
    <property type="project" value="TreeGrafter"/>
</dbReference>
<evidence type="ECO:0000256" key="13">
    <source>
        <dbReference type="ARBA" id="ARBA00041398"/>
    </source>
</evidence>
<dbReference type="HOGENOM" id="CLU_016950_0_0_9"/>
<protein>
    <recommendedName>
        <fullName evidence="12">Phosphoglucomutase</fullName>
        <ecNumber evidence="6">5.4.2.2</ecNumber>
    </recommendedName>
    <alternativeName>
        <fullName evidence="14">Alpha-phosphoglucomutase</fullName>
    </alternativeName>
    <alternativeName>
        <fullName evidence="13">Glucose phosphomutase</fullName>
    </alternativeName>
</protein>
<dbReference type="GO" id="GO:0000287">
    <property type="term" value="F:magnesium ion binding"/>
    <property type="evidence" value="ECO:0007669"/>
    <property type="project" value="InterPro"/>
</dbReference>
<evidence type="ECO:0000256" key="5">
    <source>
        <dbReference type="ARBA" id="ARBA00010231"/>
    </source>
</evidence>
<evidence type="ECO:0000259" key="18">
    <source>
        <dbReference type="Pfam" id="PF02879"/>
    </source>
</evidence>
<feature type="domain" description="Alpha-D-phosphohexomutase alpha/beta/alpha" evidence="19">
    <location>
        <begin position="323"/>
        <end position="442"/>
    </location>
</feature>
<reference evidence="20 21" key="1">
    <citation type="journal article" date="2011" name="J. Bacteriol.">
        <title>Genome sequences of the biotechnologically important Bacillus megaterium strains QM B1551 and DSM319.</title>
        <authorList>
            <person name="Eppinger M."/>
            <person name="Bunk B."/>
            <person name="Johns M.A."/>
            <person name="Edirisinghe J.N."/>
            <person name="Kutumbaka K.K."/>
            <person name="Koenig S.S."/>
            <person name="Huot Creasy H."/>
            <person name="Rosovitz M.J."/>
            <person name="Riley D.R."/>
            <person name="Daugherty S."/>
            <person name="Martin M."/>
            <person name="Elbourne L.D."/>
            <person name="Paulsen I."/>
            <person name="Biedendieck R."/>
            <person name="Braun C."/>
            <person name="Grayburn S."/>
            <person name="Dhingra S."/>
            <person name="Lukyanchuk V."/>
            <person name="Ball B."/>
            <person name="Ul-Qamar R."/>
            <person name="Seibel J."/>
            <person name="Bremer E."/>
            <person name="Jahn D."/>
            <person name="Ravel J."/>
            <person name="Vary P.S."/>
        </authorList>
    </citation>
    <scope>NUCLEOTIDE SEQUENCE [LARGE SCALE GENOMIC DNA]</scope>
    <source>
        <strain evidence="21">DSM 319 / IMG 1521</strain>
    </source>
</reference>
<dbReference type="Pfam" id="PF00408">
    <property type="entry name" value="PGM_PMM_IV"/>
    <property type="match status" value="1"/>
</dbReference>
<keyword evidence="10 15" id="KW-0460">Magnesium</keyword>
<evidence type="ECO:0000259" key="16">
    <source>
        <dbReference type="Pfam" id="PF00408"/>
    </source>
</evidence>
<dbReference type="CDD" id="cd05799">
    <property type="entry name" value="PGM2"/>
    <property type="match status" value="1"/>
</dbReference>
<evidence type="ECO:0000259" key="19">
    <source>
        <dbReference type="Pfam" id="PF02880"/>
    </source>
</evidence>
<dbReference type="PANTHER" id="PTHR45745">
    <property type="entry name" value="PHOSPHOMANNOMUTASE 45A"/>
    <property type="match status" value="1"/>
</dbReference>
<dbReference type="InterPro" id="IPR016055">
    <property type="entry name" value="A-D-PHexomutase_a/b/a-I/II/III"/>
</dbReference>
<comment type="cofactor">
    <cofactor evidence="2">
        <name>Mg(2+)</name>
        <dbReference type="ChEBI" id="CHEBI:18420"/>
    </cofactor>
</comment>
<dbReference type="InterPro" id="IPR016066">
    <property type="entry name" value="A-D-PHexomutase_CS"/>
</dbReference>
<dbReference type="Pfam" id="PF02879">
    <property type="entry name" value="PGM_PMM_II"/>
    <property type="match status" value="1"/>
</dbReference>
<evidence type="ECO:0000256" key="2">
    <source>
        <dbReference type="ARBA" id="ARBA00001946"/>
    </source>
</evidence>
<evidence type="ECO:0000313" key="21">
    <source>
        <dbReference type="Proteomes" id="UP000002365"/>
    </source>
</evidence>
<evidence type="ECO:0000313" key="20">
    <source>
        <dbReference type="EMBL" id="ADF37967.1"/>
    </source>
</evidence>
<gene>
    <name evidence="20" type="ordered locus">BMD_1106</name>
</gene>
<dbReference type="InterPro" id="IPR005843">
    <property type="entry name" value="A-D-PHexomutase_C"/>
</dbReference>
<dbReference type="PRINTS" id="PR00509">
    <property type="entry name" value="PGMPMM"/>
</dbReference>
<comment type="catalytic activity">
    <reaction evidence="1">
        <text>alpha-D-glucose 1-phosphate = alpha-D-glucose 6-phosphate</text>
        <dbReference type="Rhea" id="RHEA:23536"/>
        <dbReference type="ChEBI" id="CHEBI:58225"/>
        <dbReference type="ChEBI" id="CHEBI:58601"/>
        <dbReference type="EC" id="5.4.2.2"/>
    </reaction>
</comment>
<evidence type="ECO:0000256" key="8">
    <source>
        <dbReference type="ARBA" id="ARBA00022553"/>
    </source>
</evidence>
<evidence type="ECO:0000256" key="14">
    <source>
        <dbReference type="ARBA" id="ARBA00041467"/>
    </source>
</evidence>
<evidence type="ECO:0000256" key="10">
    <source>
        <dbReference type="ARBA" id="ARBA00022842"/>
    </source>
</evidence>
<dbReference type="Gene3D" id="3.40.120.10">
    <property type="entry name" value="Alpha-D-Glucose-1,6-Bisphosphate, subunit A, domain 3"/>
    <property type="match status" value="3"/>
</dbReference>
<evidence type="ECO:0000256" key="11">
    <source>
        <dbReference type="ARBA" id="ARBA00023235"/>
    </source>
</evidence>
<comment type="similarity">
    <text evidence="5 15">Belongs to the phosphohexose mutase family.</text>
</comment>
<evidence type="ECO:0000256" key="1">
    <source>
        <dbReference type="ARBA" id="ARBA00000443"/>
    </source>
</evidence>
<dbReference type="Pfam" id="PF02878">
    <property type="entry name" value="PGM_PMM_I"/>
    <property type="match status" value="1"/>
</dbReference>
<dbReference type="EMBL" id="CP001982">
    <property type="protein sequence ID" value="ADF37967.1"/>
    <property type="molecule type" value="Genomic_DNA"/>
</dbReference>
<dbReference type="InterPro" id="IPR005841">
    <property type="entry name" value="Alpha-D-phosphohexomutase_SF"/>
</dbReference>
<dbReference type="InterPro" id="IPR036900">
    <property type="entry name" value="A-D-PHexomutase_C_sf"/>
</dbReference>
<evidence type="ECO:0000256" key="4">
    <source>
        <dbReference type="ARBA" id="ARBA00005189"/>
    </source>
</evidence>
<dbReference type="PROSITE" id="PS00710">
    <property type="entry name" value="PGM_PMM"/>
    <property type="match status" value="1"/>
</dbReference>
<comment type="pathway">
    <text evidence="3">Glycolipid metabolism; diglucosyl-diacylglycerol biosynthesis.</text>
</comment>
<dbReference type="SUPFAM" id="SSF53738">
    <property type="entry name" value="Phosphoglucomutase, first 3 domains"/>
    <property type="match status" value="3"/>
</dbReference>
<sequence length="578" mass="65960">MNWMNTYKVWKNFSELQQELKQELRQMTEWQLKDAFDTQLAFGIGGMRGELGPGPNRMNIYTVRKVTKGLAKYIEKQGTDAKRKGVVIAYDSRHHSQEFAREAAKTLGVHNIQTYVFEEMRPTPELSFAVRYLYAYVGIMITASHNPASYNGYKVYGQDGAQLPPAAADEIVSYMSDIENELHIQVQEEQVLLKENLLSYIGENLDQVYVDYVKSLQQQAEFPEKEKLQVVYTPLHGTGSKIVPQVLREFGFRDITMVTEQASPDPNFSTVASPNPEDSEAFQMVIQYGKRTGAELLLATDPDADRLGIAVKDYVEEYRLLTGNQVGALLLDYLLTQKQKKGDLESNSVMLKTIVTSELGSAIAEEFGVKTVNTLTGFKYIAEKIQEYNKKETYTFQFGYEESYGYLIGDFVRDKDAVQAASMIAEAAAYYKSIGSSLYERLMILFEKYGYYQEALSFITMKGQEGINEINNILIDLRTNLPLEFGGVSVTKVEDSQSRERIYVLEEKYETIHLPKSNVIKYYLKDGSWVAVRPLGTEPKIKFYFGVTSSSMEESKRRIKKLEQHVFDRVNTRTKIKK</sequence>
<feature type="domain" description="Alpha-D-phosphohexomutase alpha/beta/alpha" evidence="18">
    <location>
        <begin position="211"/>
        <end position="310"/>
    </location>
</feature>
<dbReference type="KEGG" id="bmd:BMD_1106"/>
<dbReference type="Proteomes" id="UP000002365">
    <property type="component" value="Chromosome"/>
</dbReference>
<dbReference type="InterPro" id="IPR005844">
    <property type="entry name" value="A-D-PHexomutase_a/b/a-I"/>
</dbReference>
<name>D5DBI5_PRIM3</name>
<dbReference type="Gene3D" id="3.30.310.50">
    <property type="entry name" value="Alpha-D-phosphohexomutase, C-terminal domain"/>
    <property type="match status" value="1"/>
</dbReference>
<accession>D5DBI5</accession>
<dbReference type="AlphaFoldDB" id="D5DBI5"/>
<evidence type="ECO:0000256" key="12">
    <source>
        <dbReference type="ARBA" id="ARBA00039995"/>
    </source>
</evidence>
<keyword evidence="7" id="KW-0313">Glucose metabolism</keyword>
<organism evidence="20 21">
    <name type="scientific">Priestia megaterium (strain DSM 319 / IMG 1521)</name>
    <name type="common">Bacillus megaterium</name>
    <dbReference type="NCBI Taxonomy" id="592022"/>
    <lineage>
        <taxon>Bacteria</taxon>
        <taxon>Bacillati</taxon>
        <taxon>Bacillota</taxon>
        <taxon>Bacilli</taxon>
        <taxon>Bacillales</taxon>
        <taxon>Bacillaceae</taxon>
        <taxon>Priestia</taxon>
    </lineage>
</organism>
<evidence type="ECO:0000259" key="17">
    <source>
        <dbReference type="Pfam" id="PF02878"/>
    </source>
</evidence>
<dbReference type="RefSeq" id="WP_013082103.1">
    <property type="nucleotide sequence ID" value="NC_014103.1"/>
</dbReference>
<dbReference type="InterPro" id="IPR005845">
    <property type="entry name" value="A-D-PHexomutase_a/b/a-II"/>
</dbReference>
<dbReference type="GO" id="GO:0006166">
    <property type="term" value="P:purine ribonucleoside salvage"/>
    <property type="evidence" value="ECO:0007669"/>
    <property type="project" value="TreeGrafter"/>
</dbReference>
<feature type="domain" description="Alpha-D-phosphohexomutase C-terminal" evidence="16">
    <location>
        <begin position="511"/>
        <end position="550"/>
    </location>
</feature>
<evidence type="ECO:0000256" key="3">
    <source>
        <dbReference type="ARBA" id="ARBA00005164"/>
    </source>
</evidence>
<dbReference type="Pfam" id="PF02880">
    <property type="entry name" value="PGM_PMM_III"/>
    <property type="match status" value="1"/>
</dbReference>
<evidence type="ECO:0000256" key="9">
    <source>
        <dbReference type="ARBA" id="ARBA00022723"/>
    </source>
</evidence>
<dbReference type="PANTHER" id="PTHR45745:SF1">
    <property type="entry name" value="PHOSPHOGLUCOMUTASE 2B-RELATED"/>
    <property type="match status" value="1"/>
</dbReference>